<evidence type="ECO:0000256" key="11">
    <source>
        <dbReference type="ARBA" id="ARBA00048628"/>
    </source>
</evidence>
<sequence>MPFYPSGKRTLSFELFPPKTTAGETAMYQSIGELMAFQPDVITCTYGAGGSTRDKTLEITASVKQQFGVKVASHLTCVGSTQDQLRDYLRDAISRGVENIVALRGDPPKGETSFQMCEGGLRYASDLVALIKADFPELGIAVAGYPETHQEAISYADDLANLKRKVDAGGDAIITQLFYDNADFFRFRDDCDALGITVPIIPGILPVTNLAQIQRITSLCKAKLPSVFVAKLGEQDDTAWQFQVGVEQATVQVQELLHAGVPGIHFYVLNKSQATSEVLRGIGWSRLETSAS</sequence>
<dbReference type="AlphaFoldDB" id="D2QYY6"/>
<dbReference type="Gene3D" id="3.20.20.220">
    <property type="match status" value="1"/>
</dbReference>
<dbReference type="GO" id="GO:0071949">
    <property type="term" value="F:FAD binding"/>
    <property type="evidence" value="ECO:0007669"/>
    <property type="project" value="TreeGrafter"/>
</dbReference>
<dbReference type="CDD" id="cd00537">
    <property type="entry name" value="MTHFR"/>
    <property type="match status" value="1"/>
</dbReference>
<comment type="similarity">
    <text evidence="3 12">Belongs to the methylenetetrahydrofolate reductase family.</text>
</comment>
<dbReference type="GO" id="GO:0005829">
    <property type="term" value="C:cytosol"/>
    <property type="evidence" value="ECO:0007669"/>
    <property type="project" value="InterPro"/>
</dbReference>
<dbReference type="GO" id="GO:0009086">
    <property type="term" value="P:methionine biosynthetic process"/>
    <property type="evidence" value="ECO:0007669"/>
    <property type="project" value="UniProtKB-KW"/>
</dbReference>
<dbReference type="KEGG" id="psl:Psta_1766"/>
<organism evidence="13 14">
    <name type="scientific">Pirellula staleyi (strain ATCC 27377 / DSM 6068 / ICPB 4128)</name>
    <name type="common">Pirella staleyi</name>
    <dbReference type="NCBI Taxonomy" id="530564"/>
    <lineage>
        <taxon>Bacteria</taxon>
        <taxon>Pseudomonadati</taxon>
        <taxon>Planctomycetota</taxon>
        <taxon>Planctomycetia</taxon>
        <taxon>Pirellulales</taxon>
        <taxon>Pirellulaceae</taxon>
        <taxon>Pirellula</taxon>
    </lineage>
</organism>
<keyword evidence="9" id="KW-0486">Methionine biosynthesis</keyword>
<dbReference type="Proteomes" id="UP000001887">
    <property type="component" value="Chromosome"/>
</dbReference>
<evidence type="ECO:0000256" key="7">
    <source>
        <dbReference type="ARBA" id="ARBA00023002"/>
    </source>
</evidence>
<dbReference type="eggNOG" id="COG0685">
    <property type="taxonomic scope" value="Bacteria"/>
</dbReference>
<dbReference type="EMBL" id="CP001848">
    <property type="protein sequence ID" value="ADB16441.1"/>
    <property type="molecule type" value="Genomic_DNA"/>
</dbReference>
<dbReference type="OrthoDB" id="9812555at2"/>
<keyword evidence="4" id="KW-0028">Amino-acid biosynthesis</keyword>
<keyword evidence="14" id="KW-1185">Reference proteome</keyword>
<evidence type="ECO:0000256" key="8">
    <source>
        <dbReference type="ARBA" id="ARBA00023027"/>
    </source>
</evidence>
<dbReference type="SUPFAM" id="SSF51730">
    <property type="entry name" value="FAD-linked oxidoreductase"/>
    <property type="match status" value="1"/>
</dbReference>
<dbReference type="Pfam" id="PF02219">
    <property type="entry name" value="MTHFR"/>
    <property type="match status" value="1"/>
</dbReference>
<comment type="cofactor">
    <cofactor evidence="1 12">
        <name>FAD</name>
        <dbReference type="ChEBI" id="CHEBI:57692"/>
    </cofactor>
</comment>
<evidence type="ECO:0000313" key="14">
    <source>
        <dbReference type="Proteomes" id="UP000001887"/>
    </source>
</evidence>
<keyword evidence="8" id="KW-0520">NAD</keyword>
<dbReference type="InterPro" id="IPR029041">
    <property type="entry name" value="FAD-linked_oxidoreductase-like"/>
</dbReference>
<keyword evidence="7 12" id="KW-0560">Oxidoreductase</keyword>
<dbReference type="PANTHER" id="PTHR45754:SF3">
    <property type="entry name" value="METHYLENETETRAHYDROFOLATE REDUCTASE (NADPH)"/>
    <property type="match status" value="1"/>
</dbReference>
<accession>D2QYY6</accession>
<comment type="catalytic activity">
    <reaction evidence="11">
        <text>(6S)-5-methyl-5,6,7,8-tetrahydrofolate + NAD(+) = (6R)-5,10-methylene-5,6,7,8-tetrahydrofolate + NADH + H(+)</text>
        <dbReference type="Rhea" id="RHEA:19821"/>
        <dbReference type="ChEBI" id="CHEBI:15378"/>
        <dbReference type="ChEBI" id="CHEBI:15636"/>
        <dbReference type="ChEBI" id="CHEBI:18608"/>
        <dbReference type="ChEBI" id="CHEBI:57540"/>
        <dbReference type="ChEBI" id="CHEBI:57945"/>
        <dbReference type="EC" id="1.5.1.54"/>
    </reaction>
    <physiologicalReaction direction="right-to-left" evidence="11">
        <dbReference type="Rhea" id="RHEA:19823"/>
    </physiologicalReaction>
</comment>
<dbReference type="InterPro" id="IPR003171">
    <property type="entry name" value="Mehydrof_redctse-like"/>
</dbReference>
<evidence type="ECO:0000256" key="4">
    <source>
        <dbReference type="ARBA" id="ARBA00022605"/>
    </source>
</evidence>
<dbReference type="GO" id="GO:0035999">
    <property type="term" value="P:tetrahydrofolate interconversion"/>
    <property type="evidence" value="ECO:0007669"/>
    <property type="project" value="UniProtKB-UniPathway"/>
</dbReference>
<reference evidence="13 14" key="1">
    <citation type="journal article" date="2009" name="Stand. Genomic Sci.">
        <title>Complete genome sequence of Pirellula staleyi type strain (ATCC 27377).</title>
        <authorList>
            <person name="Clum A."/>
            <person name="Tindall B.J."/>
            <person name="Sikorski J."/>
            <person name="Ivanova N."/>
            <person name="Mavrommatis K."/>
            <person name="Lucas S."/>
            <person name="Glavina del Rio T."/>
            <person name="Nolan M."/>
            <person name="Chen F."/>
            <person name="Tice H."/>
            <person name="Pitluck S."/>
            <person name="Cheng J.F."/>
            <person name="Chertkov O."/>
            <person name="Brettin T."/>
            <person name="Han C."/>
            <person name="Detter J.C."/>
            <person name="Kuske C."/>
            <person name="Bruce D."/>
            <person name="Goodwin L."/>
            <person name="Ovchinikova G."/>
            <person name="Pati A."/>
            <person name="Mikhailova N."/>
            <person name="Chen A."/>
            <person name="Palaniappan K."/>
            <person name="Land M."/>
            <person name="Hauser L."/>
            <person name="Chang Y.J."/>
            <person name="Jeffries C.D."/>
            <person name="Chain P."/>
            <person name="Rohde M."/>
            <person name="Goker M."/>
            <person name="Bristow J."/>
            <person name="Eisen J.A."/>
            <person name="Markowitz V."/>
            <person name="Hugenholtz P."/>
            <person name="Kyrpides N.C."/>
            <person name="Klenk H.P."/>
            <person name="Lapidus A."/>
        </authorList>
    </citation>
    <scope>NUCLEOTIDE SEQUENCE [LARGE SCALE GENOMIC DNA]</scope>
    <source>
        <strain evidence="14">ATCC 27377 / DSM 6068 / ICPB 4128</strain>
    </source>
</reference>
<dbReference type="GO" id="GO:0106312">
    <property type="term" value="F:methylenetetrahydrofolate reductase (NADH) activity"/>
    <property type="evidence" value="ECO:0007669"/>
    <property type="project" value="UniProtKB-EC"/>
</dbReference>
<evidence type="ECO:0000256" key="3">
    <source>
        <dbReference type="ARBA" id="ARBA00006743"/>
    </source>
</evidence>
<evidence type="ECO:0000256" key="2">
    <source>
        <dbReference type="ARBA" id="ARBA00004777"/>
    </source>
</evidence>
<gene>
    <name evidence="13" type="ordered locus">Psta_1766</name>
</gene>
<name>D2QYY6_PIRSD</name>
<protein>
    <recommendedName>
        <fullName evidence="12">Methylenetetrahydrofolate reductase</fullName>
        <ecNumber evidence="12">1.5.1.54</ecNumber>
    </recommendedName>
</protein>
<proteinExistence type="inferred from homology"/>
<evidence type="ECO:0000256" key="9">
    <source>
        <dbReference type="ARBA" id="ARBA00023167"/>
    </source>
</evidence>
<keyword evidence="6 12" id="KW-0274">FAD</keyword>
<dbReference type="NCBIfam" id="TIGR00676">
    <property type="entry name" value="fadh2"/>
    <property type="match status" value="1"/>
</dbReference>
<evidence type="ECO:0000256" key="10">
    <source>
        <dbReference type="ARBA" id="ARBA00034478"/>
    </source>
</evidence>
<evidence type="ECO:0000256" key="5">
    <source>
        <dbReference type="ARBA" id="ARBA00022630"/>
    </source>
</evidence>
<evidence type="ECO:0000256" key="6">
    <source>
        <dbReference type="ARBA" id="ARBA00022827"/>
    </source>
</evidence>
<evidence type="ECO:0000313" key="13">
    <source>
        <dbReference type="EMBL" id="ADB16441.1"/>
    </source>
</evidence>
<comment type="pathway">
    <text evidence="2 12">One-carbon metabolism; tetrahydrofolate interconversion.</text>
</comment>
<dbReference type="PANTHER" id="PTHR45754">
    <property type="entry name" value="METHYLENETETRAHYDROFOLATE REDUCTASE"/>
    <property type="match status" value="1"/>
</dbReference>
<dbReference type="STRING" id="530564.Psta_1766"/>
<comment type="pathway">
    <text evidence="10">Amino-acid biosynthesis; L-methionine biosynthesis via de novo pathway.</text>
</comment>
<dbReference type="UniPathway" id="UPA00193"/>
<dbReference type="EC" id="1.5.1.54" evidence="12"/>
<evidence type="ECO:0000256" key="1">
    <source>
        <dbReference type="ARBA" id="ARBA00001974"/>
    </source>
</evidence>
<dbReference type="HOGENOM" id="CLU_025841_0_0_0"/>
<dbReference type="InterPro" id="IPR004620">
    <property type="entry name" value="MTHF_reductase_bac"/>
</dbReference>
<evidence type="ECO:0000256" key="12">
    <source>
        <dbReference type="RuleBase" id="RU003862"/>
    </source>
</evidence>
<keyword evidence="5 12" id="KW-0285">Flavoprotein</keyword>